<evidence type="ECO:0000256" key="8">
    <source>
        <dbReference type="ARBA" id="ARBA00023053"/>
    </source>
</evidence>
<keyword evidence="9" id="KW-0406">Ion transport</keyword>
<dbReference type="Gene3D" id="2.60.470.10">
    <property type="entry name" value="Acid-sensing ion channels like domains"/>
    <property type="match status" value="1"/>
</dbReference>
<feature type="transmembrane region" description="Helical" evidence="19">
    <location>
        <begin position="67"/>
        <end position="85"/>
    </location>
</feature>
<evidence type="ECO:0000256" key="6">
    <source>
        <dbReference type="ARBA" id="ARBA00022692"/>
    </source>
</evidence>
<evidence type="ECO:0000256" key="1">
    <source>
        <dbReference type="ARBA" id="ARBA00004424"/>
    </source>
</evidence>
<evidence type="ECO:0000313" key="21">
    <source>
        <dbReference type="Proteomes" id="UP001178461"/>
    </source>
</evidence>
<dbReference type="PANTHER" id="PTHR11690:SF18">
    <property type="entry name" value="AMILORIDE-SENSITIVE SODIUM CHANNEL SUBUNIT BETA"/>
    <property type="match status" value="1"/>
</dbReference>
<dbReference type="GO" id="GO:0015280">
    <property type="term" value="F:ligand-gated sodium channel activity"/>
    <property type="evidence" value="ECO:0007669"/>
    <property type="project" value="InterPro"/>
</dbReference>
<dbReference type="Gene3D" id="1.10.287.820">
    <property type="entry name" value="Acid-sensing ion channel domain"/>
    <property type="match status" value="1"/>
</dbReference>
<keyword evidence="5" id="KW-1003">Cell membrane</keyword>
<evidence type="ECO:0000256" key="10">
    <source>
        <dbReference type="ARBA" id="ARBA00023136"/>
    </source>
</evidence>
<evidence type="ECO:0000256" key="13">
    <source>
        <dbReference type="ARBA" id="ARBA00023303"/>
    </source>
</evidence>
<evidence type="ECO:0000256" key="2">
    <source>
        <dbReference type="ARBA" id="ARBA00004439"/>
    </source>
</evidence>
<dbReference type="AlphaFoldDB" id="A0AA35LB12"/>
<keyword evidence="14" id="KW-0968">Cytoplasmic vesicle</keyword>
<gene>
    <name evidence="20" type="ORF">PODLI_1B001055</name>
</gene>
<accession>A0AA35LB12</accession>
<keyword evidence="6 19" id="KW-0812">Transmembrane</keyword>
<dbReference type="NCBIfam" id="TIGR00859">
    <property type="entry name" value="ENaC"/>
    <property type="match status" value="1"/>
</dbReference>
<keyword evidence="4" id="KW-0894">Sodium channel</keyword>
<feature type="region of interest" description="Disordered" evidence="18">
    <location>
        <begin position="634"/>
        <end position="695"/>
    </location>
</feature>
<keyword evidence="13 20" id="KW-0407">Ion channel</keyword>
<keyword evidence="8" id="KW-0915">Sodium</keyword>
<evidence type="ECO:0000256" key="14">
    <source>
        <dbReference type="ARBA" id="ARBA00023329"/>
    </source>
</evidence>
<keyword evidence="7 19" id="KW-1133">Transmembrane helix</keyword>
<comment type="subcellular location">
    <subcellularLocation>
        <location evidence="1">Apical cell membrane</location>
        <topology evidence="1">Multi-pass membrane protein</topology>
    </subcellularLocation>
    <subcellularLocation>
        <location evidence="2">Cytoplasmic vesicle membrane</location>
        <topology evidence="2">Multi-pass membrane protein</topology>
    </subcellularLocation>
</comment>
<sequence length="695" mass="78396">MDPPAITGEDRSSPEPKMTLKRYFVKALHRLQKGPGYTYKELLVWYCDNTNTHGPKRIIREGPKKKVIWFLLTLLFASLVFWNWGSLILTYLSYGVSASLAIGFKTMTFPAVTICNASPYRYSKAKPYLQELDNLIDAALGRILQPPNENLTVSSPTNSSQDLNMQLWNQIPLMLIDESNVTHPVIYDILGNHSSFANLDGKNCKLALKLCTNNGTSCTYRNFTSAAQAVTEWYVLQSTSILSQKTERERIEMGYKAEEMILACLFGAEPCNYKNFTHLYHPDHGNCYIFNWGVEKKPLISSNPGAEFGLKLILDISQDDYIPYLTSTAGSWLMLHEQKTFPFLKDQGIYAMAGTETSIGVLVDELVRMGAPYSDCTVNGSDIPIKNLYQDYPTYQEETVPTEPCSNCTMEDRKESSTGGVYRTTYSIQACLRSCFQAWMVKDCNCCHYSFPRVQGKPYCNNKEFPDWAYCFSELRNQLEIRQTCIKSCKETCNNTQYKMTISMADWPSEASENWIFHILSYERNKSRDITVDRSGIIKLNIYFQEYNYRTIVETAGTTVVWLLSSLGGQFGFWMGGSVLCIIEFGEILIDFVWITVLKLIGWFKGLRRKQSQPPKQDALPTVSKRVEAHTNLGFQGGEEGEEGANGNPGDNDLAADGEAGSEPGTPPPQYDSLRVSAMDVMEMDSDGEVDPTKA</sequence>
<evidence type="ECO:0000256" key="3">
    <source>
        <dbReference type="ARBA" id="ARBA00022448"/>
    </source>
</evidence>
<comment type="catalytic activity">
    <reaction evidence="15">
        <text>Na(+)(in) = Na(+)(out)</text>
        <dbReference type="Rhea" id="RHEA:34963"/>
        <dbReference type="ChEBI" id="CHEBI:29101"/>
    </reaction>
</comment>
<dbReference type="Proteomes" id="UP001178461">
    <property type="component" value="Chromosome 14"/>
</dbReference>
<dbReference type="EMBL" id="OX395139">
    <property type="protein sequence ID" value="CAI5792478.1"/>
    <property type="molecule type" value="Genomic_DNA"/>
</dbReference>
<dbReference type="GO" id="GO:0034706">
    <property type="term" value="C:sodium channel complex"/>
    <property type="evidence" value="ECO:0007669"/>
    <property type="project" value="TreeGrafter"/>
</dbReference>
<evidence type="ECO:0000256" key="4">
    <source>
        <dbReference type="ARBA" id="ARBA00022461"/>
    </source>
</evidence>
<dbReference type="GO" id="GO:0016324">
    <property type="term" value="C:apical plasma membrane"/>
    <property type="evidence" value="ECO:0007669"/>
    <property type="project" value="UniProtKB-SubCell"/>
</dbReference>
<evidence type="ECO:0000256" key="18">
    <source>
        <dbReference type="SAM" id="MobiDB-lite"/>
    </source>
</evidence>
<evidence type="ECO:0000313" key="20">
    <source>
        <dbReference type="EMBL" id="CAI5792478.1"/>
    </source>
</evidence>
<keyword evidence="3" id="KW-0813">Transport</keyword>
<evidence type="ECO:0000256" key="7">
    <source>
        <dbReference type="ARBA" id="ARBA00022989"/>
    </source>
</evidence>
<dbReference type="PROSITE" id="PS01206">
    <property type="entry name" value="ASC"/>
    <property type="match status" value="1"/>
</dbReference>
<evidence type="ECO:0000256" key="5">
    <source>
        <dbReference type="ARBA" id="ARBA00022475"/>
    </source>
</evidence>
<evidence type="ECO:0000256" key="17">
    <source>
        <dbReference type="ARBA" id="ARBA00050053"/>
    </source>
</evidence>
<dbReference type="PANTHER" id="PTHR11690">
    <property type="entry name" value="AMILORIDE-SENSITIVE SODIUM CHANNEL-RELATED"/>
    <property type="match status" value="1"/>
</dbReference>
<dbReference type="InterPro" id="IPR020903">
    <property type="entry name" value="ENaC_CS"/>
</dbReference>
<evidence type="ECO:0000256" key="15">
    <source>
        <dbReference type="ARBA" id="ARBA00036239"/>
    </source>
</evidence>
<keyword evidence="12" id="KW-0739">Sodium transport</keyword>
<dbReference type="InterPro" id="IPR004724">
    <property type="entry name" value="ENaC_chordates"/>
</dbReference>
<proteinExistence type="inferred from homology"/>
<dbReference type="InterPro" id="IPR001873">
    <property type="entry name" value="ENaC"/>
</dbReference>
<dbReference type="PRINTS" id="PR01078">
    <property type="entry name" value="AMINACHANNEL"/>
</dbReference>
<name>A0AA35LB12_9SAUR</name>
<evidence type="ECO:0000256" key="12">
    <source>
        <dbReference type="ARBA" id="ARBA00023201"/>
    </source>
</evidence>
<dbReference type="GO" id="GO:0030659">
    <property type="term" value="C:cytoplasmic vesicle membrane"/>
    <property type="evidence" value="ECO:0007669"/>
    <property type="project" value="UniProtKB-SubCell"/>
</dbReference>
<evidence type="ECO:0000256" key="16">
    <source>
        <dbReference type="ARBA" id="ARBA00038224"/>
    </source>
</evidence>
<keyword evidence="21" id="KW-1185">Reference proteome</keyword>
<comment type="similarity">
    <text evidence="16">Belongs to the amiloride-sensitive sodium channel (TC 1.A.6) family. SCNN1B subfamily.</text>
</comment>
<reference evidence="20" key="1">
    <citation type="submission" date="2022-12" db="EMBL/GenBank/DDBJ databases">
        <authorList>
            <person name="Alioto T."/>
            <person name="Alioto T."/>
            <person name="Gomez Garrido J."/>
        </authorList>
    </citation>
    <scope>NUCLEOTIDE SEQUENCE</scope>
</reference>
<evidence type="ECO:0000256" key="19">
    <source>
        <dbReference type="SAM" id="Phobius"/>
    </source>
</evidence>
<protein>
    <recommendedName>
        <fullName evidence="17">Amiloride-sensitive sodium channel subunit beta</fullName>
    </recommendedName>
</protein>
<dbReference type="Pfam" id="PF00858">
    <property type="entry name" value="ASC"/>
    <property type="match status" value="1"/>
</dbReference>
<organism evidence="20 21">
    <name type="scientific">Podarcis lilfordi</name>
    <name type="common">Lilford's wall lizard</name>
    <dbReference type="NCBI Taxonomy" id="74358"/>
    <lineage>
        <taxon>Eukaryota</taxon>
        <taxon>Metazoa</taxon>
        <taxon>Chordata</taxon>
        <taxon>Craniata</taxon>
        <taxon>Vertebrata</taxon>
        <taxon>Euteleostomi</taxon>
        <taxon>Lepidosauria</taxon>
        <taxon>Squamata</taxon>
        <taxon>Bifurcata</taxon>
        <taxon>Unidentata</taxon>
        <taxon>Episquamata</taxon>
        <taxon>Laterata</taxon>
        <taxon>Lacertibaenia</taxon>
        <taxon>Lacertidae</taxon>
        <taxon>Podarcis</taxon>
    </lineage>
</organism>
<feature type="compositionally biased region" description="Acidic residues" evidence="18">
    <location>
        <begin position="682"/>
        <end position="695"/>
    </location>
</feature>
<keyword evidence="11" id="KW-1015">Disulfide bond</keyword>
<evidence type="ECO:0000256" key="9">
    <source>
        <dbReference type="ARBA" id="ARBA00023065"/>
    </source>
</evidence>
<keyword evidence="10 19" id="KW-0472">Membrane</keyword>
<evidence type="ECO:0000256" key="11">
    <source>
        <dbReference type="ARBA" id="ARBA00023157"/>
    </source>
</evidence>